<dbReference type="AlphaFoldDB" id="A0AAF0XKS9"/>
<proteinExistence type="predicted"/>
<dbReference type="SUPFAM" id="SSF52540">
    <property type="entry name" value="P-loop containing nucleoside triphosphate hydrolases"/>
    <property type="match status" value="1"/>
</dbReference>
<dbReference type="GO" id="GO:0097196">
    <property type="term" value="C:Shu complex"/>
    <property type="evidence" value="ECO:0007669"/>
    <property type="project" value="TreeGrafter"/>
</dbReference>
<dbReference type="InterPro" id="IPR027417">
    <property type="entry name" value="P-loop_NTPase"/>
</dbReference>
<reference evidence="1" key="2">
    <citation type="submission" date="2022-03" db="EMBL/GenBank/DDBJ databases">
        <title>Draft title - Genomic analysis of global carrot germplasm unveils the trajectory of domestication and the origin of high carotenoid orange carrot.</title>
        <authorList>
            <person name="Iorizzo M."/>
            <person name="Ellison S."/>
            <person name="Senalik D."/>
            <person name="Macko-Podgorni A."/>
            <person name="Grzebelus D."/>
            <person name="Bostan H."/>
            <person name="Rolling W."/>
            <person name="Curaba J."/>
            <person name="Simon P."/>
        </authorList>
    </citation>
    <scope>NUCLEOTIDE SEQUENCE</scope>
    <source>
        <tissue evidence="1">Leaf</tissue>
    </source>
</reference>
<dbReference type="KEGG" id="dcr:108195980"/>
<protein>
    <submittedName>
        <fullName evidence="1">Uncharacterized protein</fullName>
    </submittedName>
</protein>
<organism evidence="1 2">
    <name type="scientific">Daucus carota subsp. sativus</name>
    <name type="common">Carrot</name>
    <dbReference type="NCBI Taxonomy" id="79200"/>
    <lineage>
        <taxon>Eukaryota</taxon>
        <taxon>Viridiplantae</taxon>
        <taxon>Streptophyta</taxon>
        <taxon>Embryophyta</taxon>
        <taxon>Tracheophyta</taxon>
        <taxon>Spermatophyta</taxon>
        <taxon>Magnoliopsida</taxon>
        <taxon>eudicotyledons</taxon>
        <taxon>Gunneridae</taxon>
        <taxon>Pentapetalae</taxon>
        <taxon>asterids</taxon>
        <taxon>campanulids</taxon>
        <taxon>Apiales</taxon>
        <taxon>Apiaceae</taxon>
        <taxon>Apioideae</taxon>
        <taxon>Scandiceae</taxon>
        <taxon>Daucinae</taxon>
        <taxon>Daucus</taxon>
        <taxon>Daucus sect. Daucus</taxon>
    </lineage>
</organism>
<dbReference type="PANTHER" id="PTHR28653:SF1">
    <property type="entry name" value="ATPASE SWSAP1"/>
    <property type="match status" value="1"/>
</dbReference>
<dbReference type="GO" id="GO:0003697">
    <property type="term" value="F:single-stranded DNA binding"/>
    <property type="evidence" value="ECO:0007669"/>
    <property type="project" value="TreeGrafter"/>
</dbReference>
<keyword evidence="2" id="KW-1185">Reference proteome</keyword>
<accession>A0AAF0XKS9</accession>
<evidence type="ECO:0000313" key="2">
    <source>
        <dbReference type="Proteomes" id="UP000077755"/>
    </source>
</evidence>
<gene>
    <name evidence="1" type="ORF">DCAR_0728303</name>
</gene>
<dbReference type="EMBL" id="CP093349">
    <property type="protein sequence ID" value="WOH08852.1"/>
    <property type="molecule type" value="Genomic_DNA"/>
</dbReference>
<evidence type="ECO:0000313" key="1">
    <source>
        <dbReference type="EMBL" id="WOH08852.1"/>
    </source>
</evidence>
<dbReference type="GO" id="GO:0000724">
    <property type="term" value="P:double-strand break repair via homologous recombination"/>
    <property type="evidence" value="ECO:0007669"/>
    <property type="project" value="TreeGrafter"/>
</dbReference>
<sequence length="244" mass="27207">MDEEIERFLLLSSKTGADTKTNEIILLSGPANSGKTSLLFQYAFNSAKSAALIHSPTQPSSPQVVFICKRPKLQAKPPLLSQGVDPSSPLFHLIHIKYVEHVQGLVDYFSAFHLYSQFPVTVIVDDFGLYFHDDHDCYNNTNPRARGRDFTMLKTLALCCNAIKHANDTGHPCKLLLSDTHQGDMPKLLYIYRRWVSSIYDIKGDSGSFLLQRIPSQSPGNMDLQNTTSAKYSIALQQLIAEGS</sequence>
<dbReference type="Gene3D" id="3.40.50.300">
    <property type="entry name" value="P-loop containing nucleotide triphosphate hydrolases"/>
    <property type="match status" value="1"/>
</dbReference>
<name>A0AAF0XKS9_DAUCS</name>
<reference evidence="1" key="1">
    <citation type="journal article" date="2016" name="Nat. Genet.">
        <title>A high-quality carrot genome assembly provides new insights into carotenoid accumulation and asterid genome evolution.</title>
        <authorList>
            <person name="Iorizzo M."/>
            <person name="Ellison S."/>
            <person name="Senalik D."/>
            <person name="Zeng P."/>
            <person name="Satapoomin P."/>
            <person name="Huang J."/>
            <person name="Bowman M."/>
            <person name="Iovene M."/>
            <person name="Sanseverino W."/>
            <person name="Cavagnaro P."/>
            <person name="Yildiz M."/>
            <person name="Macko-Podgorni A."/>
            <person name="Moranska E."/>
            <person name="Grzebelus E."/>
            <person name="Grzebelus D."/>
            <person name="Ashrafi H."/>
            <person name="Zheng Z."/>
            <person name="Cheng S."/>
            <person name="Spooner D."/>
            <person name="Van Deynze A."/>
            <person name="Simon P."/>
        </authorList>
    </citation>
    <scope>NUCLEOTIDE SEQUENCE</scope>
    <source>
        <tissue evidence="1">Leaf</tissue>
    </source>
</reference>
<dbReference type="Proteomes" id="UP000077755">
    <property type="component" value="Chromosome 7"/>
</dbReference>
<dbReference type="PANTHER" id="PTHR28653">
    <property type="match status" value="1"/>
</dbReference>